<organism evidence="1 2">
    <name type="scientific">Pseudofrancisella aestuarii</name>
    <dbReference type="NCBI Taxonomy" id="2670347"/>
    <lineage>
        <taxon>Bacteria</taxon>
        <taxon>Pseudomonadati</taxon>
        <taxon>Pseudomonadota</taxon>
        <taxon>Gammaproteobacteria</taxon>
        <taxon>Thiotrichales</taxon>
        <taxon>Francisellaceae</taxon>
        <taxon>Pseudofrancisella</taxon>
    </lineage>
</organism>
<keyword evidence="2" id="KW-1185">Reference proteome</keyword>
<dbReference type="Proteomes" id="UP001595926">
    <property type="component" value="Unassembled WGS sequence"/>
</dbReference>
<dbReference type="RefSeq" id="WP_119330181.1">
    <property type="nucleotide sequence ID" value="NZ_JBHSJH010000001.1"/>
</dbReference>
<evidence type="ECO:0000313" key="1">
    <source>
        <dbReference type="EMBL" id="MFC4892111.1"/>
    </source>
</evidence>
<protein>
    <submittedName>
        <fullName evidence="1">Uncharacterized protein</fullName>
    </submittedName>
</protein>
<evidence type="ECO:0000313" key="2">
    <source>
        <dbReference type="Proteomes" id="UP001595926"/>
    </source>
</evidence>
<gene>
    <name evidence="1" type="ORF">ACFPDQ_03510</name>
</gene>
<dbReference type="EMBL" id="JBHSJH010000001">
    <property type="protein sequence ID" value="MFC4892111.1"/>
    <property type="molecule type" value="Genomic_DNA"/>
</dbReference>
<reference evidence="2" key="1">
    <citation type="journal article" date="2019" name="Int. J. Syst. Evol. Microbiol.">
        <title>The Global Catalogue of Microorganisms (GCM) 10K type strain sequencing project: providing services to taxonomists for standard genome sequencing and annotation.</title>
        <authorList>
            <consortium name="The Broad Institute Genomics Platform"/>
            <consortium name="The Broad Institute Genome Sequencing Center for Infectious Disease"/>
            <person name="Wu L."/>
            <person name="Ma J."/>
        </authorList>
    </citation>
    <scope>NUCLEOTIDE SEQUENCE [LARGE SCALE GENOMIC DNA]</scope>
    <source>
        <strain evidence="2">CGMCC 1.13718</strain>
    </source>
</reference>
<proteinExistence type="predicted"/>
<name>A0ABV9TBE6_9GAMM</name>
<accession>A0ABV9TBE6</accession>
<comment type="caution">
    <text evidence="1">The sequence shown here is derived from an EMBL/GenBank/DDBJ whole genome shotgun (WGS) entry which is preliminary data.</text>
</comment>
<sequence length="238" mass="27434">MKIARYKKGFISISDYDSKLHFNNVYCPDCGKAKVKLVRKANSNPYFMFVDGEGEHDELCPYFEQAIKEDVIKSLLDSESKKDMSKLNFLVNSNLERSINLLSKLENDGDLNYENILDLMPKKRQFLAEKRIREYKKQNIQSINAEELGSYLEEIKNKYVVVYGTAGISISDIEDSKKIVFKINKDSRFSIFLAPQKAKYLKYNGGIRAKFAVFGKIKVSGEHVNIEVRSTRDLVIKE</sequence>